<evidence type="ECO:0000313" key="8">
    <source>
        <dbReference type="EMBL" id="PRP85063.1"/>
    </source>
</evidence>
<evidence type="ECO:0000256" key="5">
    <source>
        <dbReference type="SAM" id="MobiDB-lite"/>
    </source>
</evidence>
<dbReference type="SUPFAM" id="SSF46934">
    <property type="entry name" value="UBA-like"/>
    <property type="match status" value="1"/>
</dbReference>
<organism evidence="8 9">
    <name type="scientific">Planoprotostelium fungivorum</name>
    <dbReference type="NCBI Taxonomy" id="1890364"/>
    <lineage>
        <taxon>Eukaryota</taxon>
        <taxon>Amoebozoa</taxon>
        <taxon>Evosea</taxon>
        <taxon>Variosea</taxon>
        <taxon>Cavosteliida</taxon>
        <taxon>Cavosteliaceae</taxon>
        <taxon>Planoprotostelium</taxon>
    </lineage>
</organism>
<evidence type="ECO:0000259" key="7">
    <source>
        <dbReference type="PROSITE" id="PS50135"/>
    </source>
</evidence>
<dbReference type="EMBL" id="MDYQ01000051">
    <property type="protein sequence ID" value="PRP85063.1"/>
    <property type="molecule type" value="Genomic_DNA"/>
</dbReference>
<gene>
    <name evidence="8" type="ORF">PROFUN_07247</name>
</gene>
<protein>
    <recommendedName>
        <fullName evidence="10">Sequestosome-1</fullName>
    </recommendedName>
</protein>
<feature type="domain" description="ZZ-type" evidence="7">
    <location>
        <begin position="139"/>
        <end position="191"/>
    </location>
</feature>
<dbReference type="InterPro" id="IPR009060">
    <property type="entry name" value="UBA-like_sf"/>
</dbReference>
<feature type="domain" description="ZZ-type" evidence="7">
    <location>
        <begin position="214"/>
        <end position="266"/>
    </location>
</feature>
<dbReference type="CDD" id="cd02340">
    <property type="entry name" value="ZZ_NBR1_like"/>
    <property type="match status" value="1"/>
</dbReference>
<dbReference type="Proteomes" id="UP000241769">
    <property type="component" value="Unassembled WGS sequence"/>
</dbReference>
<evidence type="ECO:0000256" key="1">
    <source>
        <dbReference type="ARBA" id="ARBA00022723"/>
    </source>
</evidence>
<name>A0A2P6NM86_9EUKA</name>
<dbReference type="GO" id="GO:0008270">
    <property type="term" value="F:zinc ion binding"/>
    <property type="evidence" value="ECO:0007669"/>
    <property type="project" value="UniProtKB-KW"/>
</dbReference>
<dbReference type="AlphaFoldDB" id="A0A2P6NM86"/>
<accession>A0A2P6NM86</accession>
<dbReference type="InterPro" id="IPR052260">
    <property type="entry name" value="Autophagy_Rcpt_SigReg"/>
</dbReference>
<reference evidence="8 9" key="1">
    <citation type="journal article" date="2018" name="Genome Biol. Evol.">
        <title>Multiple Roots of Fruiting Body Formation in Amoebozoa.</title>
        <authorList>
            <person name="Hillmann F."/>
            <person name="Forbes G."/>
            <person name="Novohradska S."/>
            <person name="Ferling I."/>
            <person name="Riege K."/>
            <person name="Groth M."/>
            <person name="Westermann M."/>
            <person name="Marz M."/>
            <person name="Spaller T."/>
            <person name="Winckler T."/>
            <person name="Schaap P."/>
            <person name="Glockner G."/>
        </authorList>
    </citation>
    <scope>NUCLEOTIDE SEQUENCE [LARGE SCALE GENOMIC DNA]</scope>
    <source>
        <strain evidence="8 9">Jena</strain>
    </source>
</reference>
<feature type="region of interest" description="Disordered" evidence="5">
    <location>
        <begin position="97"/>
        <end position="120"/>
    </location>
</feature>
<dbReference type="InParanoid" id="A0A2P6NM86"/>
<dbReference type="InterPro" id="IPR000433">
    <property type="entry name" value="Znf_ZZ"/>
</dbReference>
<feature type="region of interest" description="Disordered" evidence="5">
    <location>
        <begin position="324"/>
        <end position="348"/>
    </location>
</feature>
<dbReference type="Gene3D" id="3.30.60.90">
    <property type="match status" value="2"/>
</dbReference>
<dbReference type="Gene3D" id="1.10.8.10">
    <property type="entry name" value="DNA helicase RuvA subunit, C-terminal domain"/>
    <property type="match status" value="1"/>
</dbReference>
<keyword evidence="2 4" id="KW-0863">Zinc-finger</keyword>
<dbReference type="STRING" id="1890364.A0A2P6NM86"/>
<dbReference type="SMART" id="SM00291">
    <property type="entry name" value="ZnF_ZZ"/>
    <property type="match status" value="2"/>
</dbReference>
<feature type="region of interest" description="Disordered" evidence="5">
    <location>
        <begin position="271"/>
        <end position="301"/>
    </location>
</feature>
<keyword evidence="1" id="KW-0479">Metal-binding</keyword>
<evidence type="ECO:0000256" key="4">
    <source>
        <dbReference type="PROSITE-ProRule" id="PRU00228"/>
    </source>
</evidence>
<dbReference type="PROSITE" id="PS50030">
    <property type="entry name" value="UBA"/>
    <property type="match status" value="1"/>
</dbReference>
<dbReference type="OrthoDB" id="661148at2759"/>
<evidence type="ECO:0000256" key="3">
    <source>
        <dbReference type="ARBA" id="ARBA00022833"/>
    </source>
</evidence>
<comment type="caution">
    <text evidence="8">The sequence shown here is derived from an EMBL/GenBank/DDBJ whole genome shotgun (WGS) entry which is preliminary data.</text>
</comment>
<dbReference type="InterPro" id="IPR043145">
    <property type="entry name" value="Znf_ZZ_sf"/>
</dbReference>
<feature type="compositionally biased region" description="Basic and acidic residues" evidence="5">
    <location>
        <begin position="325"/>
        <end position="341"/>
    </location>
</feature>
<evidence type="ECO:0008006" key="10">
    <source>
        <dbReference type="Google" id="ProtNLM"/>
    </source>
</evidence>
<evidence type="ECO:0000256" key="2">
    <source>
        <dbReference type="ARBA" id="ARBA00022771"/>
    </source>
</evidence>
<dbReference type="InterPro" id="IPR015940">
    <property type="entry name" value="UBA"/>
</dbReference>
<keyword evidence="9" id="KW-1185">Reference proteome</keyword>
<dbReference type="SUPFAM" id="SSF57850">
    <property type="entry name" value="RING/U-box"/>
    <property type="match status" value="2"/>
</dbReference>
<dbReference type="Pfam" id="PF00569">
    <property type="entry name" value="ZZ"/>
    <property type="match status" value="2"/>
</dbReference>
<dbReference type="PROSITE" id="PS50135">
    <property type="entry name" value="ZF_ZZ_2"/>
    <property type="match status" value="2"/>
</dbReference>
<keyword evidence="3" id="KW-0862">Zinc</keyword>
<dbReference type="CDD" id="cd02249">
    <property type="entry name" value="ZZ"/>
    <property type="match status" value="1"/>
</dbReference>
<evidence type="ECO:0000259" key="6">
    <source>
        <dbReference type="PROSITE" id="PS50030"/>
    </source>
</evidence>
<proteinExistence type="predicted"/>
<sequence>MQAIKFRQGPQVRRDSLDTSKLTYASLLEAFSQLYGNPIPEGHSLRYRDEVELVDISSDRELREALRINKDRVLEFVVTPNHFGHQHFGQFGGWRGPHPHRGGHRHHHRHEGQQQHHRGPFVHGPINPRPQEEEEAPFHHPAICDACNNHIVGIRHKCNVCVDYDLCANCIGDAEDKHPGHAFTEMKRSPVPWGRFHRCHKPQPSDNQQPMPFRHPAKCDDCNKDIIGVRHKCNDCPDYDLCDTCFERSSIIHPDHTFNRLERSYMRWHHHGRRCGRQQQQPSQEDQKEVQPEPTLPATEIDQEIDQVQPEIEVAATIEEAAPVTEEKEVEPQVHDAKEDEPVQAAPKPGIVGAIQVLESMGFTDKPKNVRLLLQCNGDIDSVLEILLSE</sequence>
<evidence type="ECO:0000313" key="9">
    <source>
        <dbReference type="Proteomes" id="UP000241769"/>
    </source>
</evidence>
<feature type="domain" description="UBA" evidence="6">
    <location>
        <begin position="338"/>
        <end position="390"/>
    </location>
</feature>
<dbReference type="PANTHER" id="PTHR15090">
    <property type="entry name" value="SEQUESTOSOME 1-RELATED"/>
    <property type="match status" value="1"/>
</dbReference>